<protein>
    <submittedName>
        <fullName evidence="2">Uncharacterized protein</fullName>
    </submittedName>
</protein>
<evidence type="ECO:0000313" key="2">
    <source>
        <dbReference type="EMBL" id="KAF0308000.1"/>
    </source>
</evidence>
<dbReference type="Proteomes" id="UP000440578">
    <property type="component" value="Unassembled WGS sequence"/>
</dbReference>
<feature type="compositionally biased region" description="Gly residues" evidence="1">
    <location>
        <begin position="62"/>
        <end position="75"/>
    </location>
</feature>
<evidence type="ECO:0000256" key="1">
    <source>
        <dbReference type="SAM" id="MobiDB-lite"/>
    </source>
</evidence>
<comment type="caution">
    <text evidence="2">The sequence shown here is derived from an EMBL/GenBank/DDBJ whole genome shotgun (WGS) entry which is preliminary data.</text>
</comment>
<organism evidence="2 3">
    <name type="scientific">Amphibalanus amphitrite</name>
    <name type="common">Striped barnacle</name>
    <name type="synonym">Balanus amphitrite</name>
    <dbReference type="NCBI Taxonomy" id="1232801"/>
    <lineage>
        <taxon>Eukaryota</taxon>
        <taxon>Metazoa</taxon>
        <taxon>Ecdysozoa</taxon>
        <taxon>Arthropoda</taxon>
        <taxon>Crustacea</taxon>
        <taxon>Multicrustacea</taxon>
        <taxon>Cirripedia</taxon>
        <taxon>Thoracica</taxon>
        <taxon>Thoracicalcarea</taxon>
        <taxon>Balanomorpha</taxon>
        <taxon>Balanoidea</taxon>
        <taxon>Balanidae</taxon>
        <taxon>Amphibalaninae</taxon>
        <taxon>Amphibalanus</taxon>
    </lineage>
</organism>
<keyword evidence="3" id="KW-1185">Reference proteome</keyword>
<dbReference type="AlphaFoldDB" id="A0A6A4WWF9"/>
<sequence>MTDGRTEGYRTDGRLHDRRQDGKICRTKGRASMNDSPGSVDGARQADNDGDDGGEDVSIDSGVGGGDGGGGGGTGFHPHLVWSVWLGREYSRLAAVADRTGSRWPKANCAA</sequence>
<name>A0A6A4WWF9_AMPAM</name>
<evidence type="ECO:0000313" key="3">
    <source>
        <dbReference type="Proteomes" id="UP000440578"/>
    </source>
</evidence>
<reference evidence="2 3" key="1">
    <citation type="submission" date="2019-07" db="EMBL/GenBank/DDBJ databases">
        <title>Draft genome assembly of a fouling barnacle, Amphibalanus amphitrite (Darwin, 1854): The first reference genome for Thecostraca.</title>
        <authorList>
            <person name="Kim W."/>
        </authorList>
    </citation>
    <scope>NUCLEOTIDE SEQUENCE [LARGE SCALE GENOMIC DNA]</scope>
    <source>
        <strain evidence="2">SNU_AA5</strain>
        <tissue evidence="2">Soma without cirri and trophi</tissue>
    </source>
</reference>
<feature type="compositionally biased region" description="Basic and acidic residues" evidence="1">
    <location>
        <begin position="1"/>
        <end position="24"/>
    </location>
</feature>
<gene>
    <name evidence="2" type="ORF">FJT64_020727</name>
</gene>
<accession>A0A6A4WWF9</accession>
<feature type="region of interest" description="Disordered" evidence="1">
    <location>
        <begin position="1"/>
        <end position="78"/>
    </location>
</feature>
<proteinExistence type="predicted"/>
<feature type="compositionally biased region" description="Acidic residues" evidence="1">
    <location>
        <begin position="48"/>
        <end position="58"/>
    </location>
</feature>
<dbReference type="EMBL" id="VIIS01000518">
    <property type="protein sequence ID" value="KAF0308000.1"/>
    <property type="molecule type" value="Genomic_DNA"/>
</dbReference>